<dbReference type="InterPro" id="IPR036397">
    <property type="entry name" value="RNaseH_sf"/>
</dbReference>
<dbReference type="PANTHER" id="PTHR46889">
    <property type="entry name" value="TRANSPOSASE INSF FOR INSERTION SEQUENCE IS3B-RELATED"/>
    <property type="match status" value="1"/>
</dbReference>
<dbReference type="SUPFAM" id="SSF53098">
    <property type="entry name" value="Ribonuclease H-like"/>
    <property type="match status" value="1"/>
</dbReference>
<dbReference type="EMBL" id="JQBX01000032">
    <property type="protein sequence ID" value="KRN92598.1"/>
    <property type="molecule type" value="Genomic_DNA"/>
</dbReference>
<reference evidence="2 3" key="1">
    <citation type="journal article" date="2015" name="Genome Announc.">
        <title>Expanding the biotechnology potential of lactobacilli through comparative genomics of 213 strains and associated genera.</title>
        <authorList>
            <person name="Sun Z."/>
            <person name="Harris H.M."/>
            <person name="McCann A."/>
            <person name="Guo C."/>
            <person name="Argimon S."/>
            <person name="Zhang W."/>
            <person name="Yang X."/>
            <person name="Jeffery I.B."/>
            <person name="Cooney J.C."/>
            <person name="Kagawa T.F."/>
            <person name="Liu W."/>
            <person name="Song Y."/>
            <person name="Salvetti E."/>
            <person name="Wrobel A."/>
            <person name="Rasinkangas P."/>
            <person name="Parkhill J."/>
            <person name="Rea M.C."/>
            <person name="O'Sullivan O."/>
            <person name="Ritari J."/>
            <person name="Douillard F.P."/>
            <person name="Paul Ross R."/>
            <person name="Yang R."/>
            <person name="Briner A.E."/>
            <person name="Felis G.E."/>
            <person name="de Vos W.M."/>
            <person name="Barrangou R."/>
            <person name="Klaenhammer T.R."/>
            <person name="Caufield P.W."/>
            <person name="Cui Y."/>
            <person name="Zhang H."/>
            <person name="O'Toole P.W."/>
        </authorList>
    </citation>
    <scope>NUCLEOTIDE SEQUENCE [LARGE SCALE GENOMIC DNA]</scope>
    <source>
        <strain evidence="2 3">DSM 18001</strain>
    </source>
</reference>
<dbReference type="InterPro" id="IPR050900">
    <property type="entry name" value="Transposase_IS3/IS150/IS904"/>
</dbReference>
<evidence type="ECO:0000259" key="1">
    <source>
        <dbReference type="PROSITE" id="PS50994"/>
    </source>
</evidence>
<dbReference type="InterPro" id="IPR001584">
    <property type="entry name" value="Integrase_cat-core"/>
</dbReference>
<dbReference type="PATRIC" id="fig|331679.3.peg.1171"/>
<feature type="domain" description="Integrase catalytic" evidence="1">
    <location>
        <begin position="20"/>
        <end position="122"/>
    </location>
</feature>
<dbReference type="AlphaFoldDB" id="A0A0R2KY23"/>
<dbReference type="Gene3D" id="3.30.420.10">
    <property type="entry name" value="Ribonuclease H-like superfamily/Ribonuclease H"/>
    <property type="match status" value="1"/>
</dbReference>
<dbReference type="PROSITE" id="PS50994">
    <property type="entry name" value="INTEGRASE"/>
    <property type="match status" value="1"/>
</dbReference>
<evidence type="ECO:0000313" key="2">
    <source>
        <dbReference type="EMBL" id="KRN92598.1"/>
    </source>
</evidence>
<sequence>MGIHSLMNRRFKKPSTHVDYSQRPNFIKRHPEASVWRTDITYLELRPGTWVYLGSVYEPKVHRVLAFKISRQMDATLVVNTLNQALEDFKKPVFVHSDMGSQYTSIEVETLLERHQITHSYI</sequence>
<dbReference type="GO" id="GO:0003676">
    <property type="term" value="F:nucleic acid binding"/>
    <property type="evidence" value="ECO:0007669"/>
    <property type="project" value="InterPro"/>
</dbReference>
<dbReference type="InterPro" id="IPR012337">
    <property type="entry name" value="RNaseH-like_sf"/>
</dbReference>
<name>A0A0R2KY23_9LACO</name>
<protein>
    <submittedName>
        <fullName evidence="2">Transposase</fullName>
    </submittedName>
</protein>
<proteinExistence type="predicted"/>
<gene>
    <name evidence="2" type="ORF">IV81_GL001153</name>
</gene>
<evidence type="ECO:0000313" key="3">
    <source>
        <dbReference type="Proteomes" id="UP000051859"/>
    </source>
</evidence>
<dbReference type="Proteomes" id="UP000051859">
    <property type="component" value="Unassembled WGS sequence"/>
</dbReference>
<accession>A0A0R2KY23</accession>
<dbReference type="GO" id="GO:0015074">
    <property type="term" value="P:DNA integration"/>
    <property type="evidence" value="ECO:0007669"/>
    <property type="project" value="InterPro"/>
</dbReference>
<dbReference type="PANTHER" id="PTHR46889:SF4">
    <property type="entry name" value="TRANSPOSASE INSO FOR INSERTION SEQUENCE ELEMENT IS911B-RELATED"/>
    <property type="match status" value="1"/>
</dbReference>
<dbReference type="Pfam" id="PF00665">
    <property type="entry name" value="rve"/>
    <property type="match status" value="1"/>
</dbReference>
<comment type="caution">
    <text evidence="2">The sequence shown here is derived from an EMBL/GenBank/DDBJ whole genome shotgun (WGS) entry which is preliminary data.</text>
</comment>
<keyword evidence="3" id="KW-1185">Reference proteome</keyword>
<organism evidence="2 3">
    <name type="scientific">Pediococcus stilesii</name>
    <dbReference type="NCBI Taxonomy" id="331679"/>
    <lineage>
        <taxon>Bacteria</taxon>
        <taxon>Bacillati</taxon>
        <taxon>Bacillota</taxon>
        <taxon>Bacilli</taxon>
        <taxon>Lactobacillales</taxon>
        <taxon>Lactobacillaceae</taxon>
        <taxon>Pediococcus</taxon>
    </lineage>
</organism>